<dbReference type="EMBL" id="SRLO01000006">
    <property type="protein sequence ID" value="TNN88281.1"/>
    <property type="molecule type" value="Genomic_DNA"/>
</dbReference>
<comment type="caution">
    <text evidence="1">The sequence shown here is derived from an EMBL/GenBank/DDBJ whole genome shotgun (WGS) entry which is preliminary data.</text>
</comment>
<dbReference type="Proteomes" id="UP000314294">
    <property type="component" value="Unassembled WGS sequence"/>
</dbReference>
<keyword evidence="2" id="KW-1185">Reference proteome</keyword>
<evidence type="ECO:0000313" key="2">
    <source>
        <dbReference type="Proteomes" id="UP000314294"/>
    </source>
</evidence>
<organism evidence="1 2">
    <name type="scientific">Liparis tanakae</name>
    <name type="common">Tanaka's snailfish</name>
    <dbReference type="NCBI Taxonomy" id="230148"/>
    <lineage>
        <taxon>Eukaryota</taxon>
        <taxon>Metazoa</taxon>
        <taxon>Chordata</taxon>
        <taxon>Craniata</taxon>
        <taxon>Vertebrata</taxon>
        <taxon>Euteleostomi</taxon>
        <taxon>Actinopterygii</taxon>
        <taxon>Neopterygii</taxon>
        <taxon>Teleostei</taxon>
        <taxon>Neoteleostei</taxon>
        <taxon>Acanthomorphata</taxon>
        <taxon>Eupercaria</taxon>
        <taxon>Perciformes</taxon>
        <taxon>Cottioidei</taxon>
        <taxon>Cottales</taxon>
        <taxon>Liparidae</taxon>
        <taxon>Liparis</taxon>
    </lineage>
</organism>
<dbReference type="OrthoDB" id="8874384at2759"/>
<gene>
    <name evidence="1" type="primary">DLEC1_1</name>
    <name evidence="1" type="ORF">EYF80_001497</name>
</gene>
<proteinExistence type="predicted"/>
<accession>A0A4Z2JE42</accession>
<dbReference type="Gene3D" id="2.60.40.10">
    <property type="entry name" value="Immunoglobulins"/>
    <property type="match status" value="1"/>
</dbReference>
<name>A0A4Z2JE42_9TELE</name>
<evidence type="ECO:0000313" key="1">
    <source>
        <dbReference type="EMBL" id="TNN88281.1"/>
    </source>
</evidence>
<dbReference type="AlphaFoldDB" id="A0A4Z2JE42"/>
<protein>
    <submittedName>
        <fullName evidence="1">Deleted in lung and esophageal cancer protein 1</fullName>
    </submittedName>
</protein>
<sequence length="131" mass="14562">MRLSRDSIDFGFCFVGQTQTTEVNLHRNGALTYWKSVIESDEGDSRVFGVAPDFKLLGSKELRVTSCSHCLQISFTPSEDRGFRAVVLIQSPLLKTPLTLRLQGSGSFDEGYRSSSMSLKHHSRTITTCSP</sequence>
<reference evidence="1 2" key="1">
    <citation type="submission" date="2019-03" db="EMBL/GenBank/DDBJ databases">
        <title>First draft genome of Liparis tanakae, snailfish: a comprehensive survey of snailfish specific genes.</title>
        <authorList>
            <person name="Kim W."/>
            <person name="Song I."/>
            <person name="Jeong J.-H."/>
            <person name="Kim D."/>
            <person name="Kim S."/>
            <person name="Ryu S."/>
            <person name="Song J.Y."/>
            <person name="Lee S.K."/>
        </authorList>
    </citation>
    <scope>NUCLEOTIDE SEQUENCE [LARGE SCALE GENOMIC DNA]</scope>
    <source>
        <tissue evidence="1">Muscle</tissue>
    </source>
</reference>
<dbReference type="InterPro" id="IPR013783">
    <property type="entry name" value="Ig-like_fold"/>
</dbReference>